<gene>
    <name evidence="1" type="ORF">AOPFMNJM_2111</name>
</gene>
<evidence type="ECO:0000313" key="2">
    <source>
        <dbReference type="Proteomes" id="UP001055102"/>
    </source>
</evidence>
<keyword evidence="2" id="KW-1185">Reference proteome</keyword>
<proteinExistence type="predicted"/>
<sequence length="72" mass="6861">MLGTIGNIAGGLLGGPLGSLAGGAIGSALDGGSGGGEAKAFEQALGQFATQVAGDAMDEMNQAMADTEEDFA</sequence>
<dbReference type="RefSeq" id="WP_238275678.1">
    <property type="nucleotide sequence ID" value="NZ_BPQR01000035.1"/>
</dbReference>
<name>A0ABQ4SYD3_9HYPH</name>
<dbReference type="EMBL" id="BPQR01000035">
    <property type="protein sequence ID" value="GJE06789.1"/>
    <property type="molecule type" value="Genomic_DNA"/>
</dbReference>
<evidence type="ECO:0000313" key="1">
    <source>
        <dbReference type="EMBL" id="GJE06789.1"/>
    </source>
</evidence>
<comment type="caution">
    <text evidence="1">The sequence shown here is derived from an EMBL/GenBank/DDBJ whole genome shotgun (WGS) entry which is preliminary data.</text>
</comment>
<organism evidence="1 2">
    <name type="scientific">Methylobacterium jeotgali</name>
    <dbReference type="NCBI Taxonomy" id="381630"/>
    <lineage>
        <taxon>Bacteria</taxon>
        <taxon>Pseudomonadati</taxon>
        <taxon>Pseudomonadota</taxon>
        <taxon>Alphaproteobacteria</taxon>
        <taxon>Hyphomicrobiales</taxon>
        <taxon>Methylobacteriaceae</taxon>
        <taxon>Methylobacterium</taxon>
    </lineage>
</organism>
<reference evidence="1" key="1">
    <citation type="journal article" date="2021" name="Front. Microbiol.">
        <title>Comprehensive Comparative Genomics and Phenotyping of Methylobacterium Species.</title>
        <authorList>
            <person name="Alessa O."/>
            <person name="Ogura Y."/>
            <person name="Fujitani Y."/>
            <person name="Takami H."/>
            <person name="Hayashi T."/>
            <person name="Sahin N."/>
            <person name="Tani A."/>
        </authorList>
    </citation>
    <scope>NUCLEOTIDE SEQUENCE</scope>
    <source>
        <strain evidence="1">LMG 23639</strain>
    </source>
</reference>
<protein>
    <submittedName>
        <fullName evidence="1">Uncharacterized protein</fullName>
    </submittedName>
</protein>
<accession>A0ABQ4SYD3</accession>
<dbReference type="Proteomes" id="UP001055102">
    <property type="component" value="Unassembled WGS sequence"/>
</dbReference>
<reference evidence="1" key="2">
    <citation type="submission" date="2021-08" db="EMBL/GenBank/DDBJ databases">
        <authorList>
            <person name="Tani A."/>
            <person name="Ola A."/>
            <person name="Ogura Y."/>
            <person name="Katsura K."/>
            <person name="Hayashi T."/>
        </authorList>
    </citation>
    <scope>NUCLEOTIDE SEQUENCE</scope>
    <source>
        <strain evidence="1">LMG 23639</strain>
    </source>
</reference>